<dbReference type="EMBL" id="OX458333">
    <property type="protein sequence ID" value="CAI8729794.1"/>
    <property type="molecule type" value="Genomic_DNA"/>
</dbReference>
<evidence type="ECO:0000313" key="3">
    <source>
        <dbReference type="Proteomes" id="UP001162030"/>
    </source>
</evidence>
<reference evidence="2 3" key="1">
    <citation type="submission" date="2023-03" db="EMBL/GenBank/DDBJ databases">
        <authorList>
            <person name="Pearce D."/>
        </authorList>
    </citation>
    <scope>NUCLEOTIDE SEQUENCE [LARGE SCALE GENOMIC DNA]</scope>
    <source>
        <strain evidence="2">Msz</strain>
    </source>
</reference>
<keyword evidence="3" id="KW-1185">Reference proteome</keyword>
<protein>
    <submittedName>
        <fullName evidence="2">Transposase</fullName>
    </submittedName>
</protein>
<gene>
    <name evidence="2" type="ORF">MSZNOR_0258</name>
</gene>
<evidence type="ECO:0000313" key="2">
    <source>
        <dbReference type="EMBL" id="CAI8729794.1"/>
    </source>
</evidence>
<feature type="domain" description="Tc1-like transposase DDE" evidence="1">
    <location>
        <begin position="79"/>
        <end position="146"/>
    </location>
</feature>
<dbReference type="Proteomes" id="UP001162030">
    <property type="component" value="Chromosome"/>
</dbReference>
<proteinExistence type="predicted"/>
<accession>A0ABM9HWD9</accession>
<sequence length="189" mass="21065">MNTETVGATHGGTGRGAAPECRVRTNHARKNELKPWLRKQWVIPPEANVEFVCAMEGPPGSLCPPLRSFAAPGLPGRVQIVLVMDNLNTHKLASLYQAFPPDEPRRLIARLEIHHTPKHGSWLNMAEIELSALASQCLDRCIADLDTRTREVAAWQNSRNAASDTVNWRFTTGDARIKLQRLYPSIQRG</sequence>
<dbReference type="InterPro" id="IPR038717">
    <property type="entry name" value="Tc1-like_DDE_dom"/>
</dbReference>
<evidence type="ECO:0000259" key="1">
    <source>
        <dbReference type="Pfam" id="PF13358"/>
    </source>
</evidence>
<name>A0ABM9HWD9_9GAMM</name>
<dbReference type="Pfam" id="PF13358">
    <property type="entry name" value="DDE_3"/>
    <property type="match status" value="1"/>
</dbReference>
<organism evidence="2 3">
    <name type="scientific">Methylocaldum szegediense</name>
    <dbReference type="NCBI Taxonomy" id="73780"/>
    <lineage>
        <taxon>Bacteria</taxon>
        <taxon>Pseudomonadati</taxon>
        <taxon>Pseudomonadota</taxon>
        <taxon>Gammaproteobacteria</taxon>
        <taxon>Methylococcales</taxon>
        <taxon>Methylococcaceae</taxon>
        <taxon>Methylocaldum</taxon>
    </lineage>
</organism>